<comment type="caution">
    <text evidence="1">The sequence shown here is derived from an EMBL/GenBank/DDBJ whole genome shotgun (WGS) entry which is preliminary data.</text>
</comment>
<evidence type="ECO:0000313" key="2">
    <source>
        <dbReference type="Proteomes" id="UP000761380"/>
    </source>
</evidence>
<dbReference type="AlphaFoldDB" id="A0A927ZV47"/>
<accession>A0A927ZV47</accession>
<dbReference type="Proteomes" id="UP000761380">
    <property type="component" value="Unassembled WGS sequence"/>
</dbReference>
<evidence type="ECO:0000313" key="1">
    <source>
        <dbReference type="EMBL" id="MBE6093170.1"/>
    </source>
</evidence>
<reference evidence="1" key="1">
    <citation type="submission" date="2019-04" db="EMBL/GenBank/DDBJ databases">
        <title>Evolution of Biomass-Degrading Anaerobic Consortia Revealed by Metagenomics.</title>
        <authorList>
            <person name="Peng X."/>
        </authorList>
    </citation>
    <scope>NUCLEOTIDE SEQUENCE</scope>
    <source>
        <strain evidence="1">SIG240</strain>
    </source>
</reference>
<name>A0A927ZV47_SELRU</name>
<protein>
    <recommendedName>
        <fullName evidence="3">Transcriptional regulator, AbiEi antitoxin, Type IV TA system</fullName>
    </recommendedName>
</protein>
<evidence type="ECO:0008006" key="3">
    <source>
        <dbReference type="Google" id="ProtNLM"/>
    </source>
</evidence>
<sequence>MIRTTQDLLLELSDYGTPKTRIQRMVKNGALVKIRRGLYETNPNVPAYLLAGVVYSPSYISFSYALSHYGLIPERVEICTSATFAKNRNKIFQTPFGNFTYRDIPKAAYPYGVCWKQEGDYSYLIATPEKALCDMLYIKPPVRSLGALQDMLFDDLRIDEDAFAQLRTETLLDLTERYHTQNVQMLARLVTKERRLLTVKHNS</sequence>
<dbReference type="EMBL" id="SVBY01000059">
    <property type="protein sequence ID" value="MBE6093170.1"/>
    <property type="molecule type" value="Genomic_DNA"/>
</dbReference>
<proteinExistence type="predicted"/>
<gene>
    <name evidence="1" type="ORF">E7201_08425</name>
</gene>
<organism evidence="1 2">
    <name type="scientific">Selenomonas ruminantium</name>
    <dbReference type="NCBI Taxonomy" id="971"/>
    <lineage>
        <taxon>Bacteria</taxon>
        <taxon>Bacillati</taxon>
        <taxon>Bacillota</taxon>
        <taxon>Negativicutes</taxon>
        <taxon>Selenomonadales</taxon>
        <taxon>Selenomonadaceae</taxon>
        <taxon>Selenomonas</taxon>
    </lineage>
</organism>